<organism evidence="1 2">
    <name type="scientific">Pseudomonas veronii</name>
    <dbReference type="NCBI Taxonomy" id="76761"/>
    <lineage>
        <taxon>Bacteria</taxon>
        <taxon>Pseudomonadati</taxon>
        <taxon>Pseudomonadota</taxon>
        <taxon>Gammaproteobacteria</taxon>
        <taxon>Pseudomonadales</taxon>
        <taxon>Pseudomonadaceae</taxon>
        <taxon>Pseudomonas</taxon>
    </lineage>
</organism>
<dbReference type="EMBL" id="JAAQWE010000110">
    <property type="protein sequence ID" value="NMY01301.1"/>
    <property type="molecule type" value="Genomic_DNA"/>
</dbReference>
<dbReference type="AlphaFoldDB" id="A0A7Y1F6F6"/>
<reference evidence="1 2" key="1">
    <citation type="journal article" date="2020" name="Front. Microbiol.">
        <title>Genetic Organization of the aprX-lipA2 Operon Affects the Proteolytic Potential of Pseudomonas Species in Milk.</title>
        <authorList>
            <person name="Maier C."/>
            <person name="Huptas C."/>
            <person name="von Neubeck M."/>
            <person name="Scherer S."/>
            <person name="Wenning M."/>
            <person name="Lucking G."/>
        </authorList>
    </citation>
    <scope>NUCLEOTIDE SEQUENCE [LARGE SCALE GENOMIC DNA]</scope>
    <source>
        <strain evidence="1 2">WS 4671</strain>
    </source>
</reference>
<evidence type="ECO:0000313" key="1">
    <source>
        <dbReference type="EMBL" id="NMY01301.1"/>
    </source>
</evidence>
<dbReference type="PROSITE" id="PS51257">
    <property type="entry name" value="PROKAR_LIPOPROTEIN"/>
    <property type="match status" value="1"/>
</dbReference>
<name>A0A7Y1F6F6_PSEVE</name>
<proteinExistence type="predicted"/>
<feature type="non-terminal residue" evidence="1">
    <location>
        <position position="34"/>
    </location>
</feature>
<protein>
    <submittedName>
        <fullName evidence="1">Zinc ABC transporter substrate-binding protein</fullName>
    </submittedName>
</protein>
<accession>A0A7Y1F6F6</accession>
<comment type="caution">
    <text evidence="1">The sequence shown here is derived from an EMBL/GenBank/DDBJ whole genome shotgun (WGS) entry which is preliminary data.</text>
</comment>
<evidence type="ECO:0000313" key="2">
    <source>
        <dbReference type="Proteomes" id="UP000552560"/>
    </source>
</evidence>
<dbReference type="Proteomes" id="UP000552560">
    <property type="component" value="Unassembled WGS sequence"/>
</dbReference>
<gene>
    <name evidence="1" type="ORF">HBO43_32685</name>
</gene>
<sequence length="34" mass="3286">MLRRRRLPALTGALAALTLSLAACGGTGGDSSGA</sequence>